<sequence>MDKPSGSAGRSRGIRSGSGSSQGHPGARGRRPPQAGAGAPPASVWGNPNVGMSRGASRGTPAVSIQPQPSTSTGSFQQRPQAPAVIGRAVAHRDVPPTEGAQGTVGKRVLSEMVHSRPTTLVTKCGTSGRNVVVQANYYRVLKKPKWSIHQYRVDFSPDVDMIRLRRAYLAHHKNIFGGYIFDGTVLFCTEYLVDKMVNGVLELLTKNREGDTILIKMKHVGIVDVTDAQLLQVLNLILRRGMEGLNLQLVGRNFFDPVEKVDVSGFQMQIWPGYQTSIRQHEQDILLCAEITHKVMRTDTIYQILTTIVAEGKDHKTSFCQRVIGTVVLTDYNNKTYRVDDVNFELSPLSKFSTKDGDISYIQYYKQKYNITIHDRQQPMLVSRPTEKNMRGGQNEFIILVPELCRATGLTDDMRSNFRLMKAMGEHTRLNPQRRLERLRNFNNRLQNSKESVEVFKSWNMAVDNALVEVPARVLPSEYILMHKHKALCDQNADWTREFRNNQMYVHVNINRWYVIVQRRSLRQIQDFVRLCVRAAQSMKMHISEPIYEEMGDDRTASYSQAIDNTTARDPQILMLVMATNNEEKYSCIKKKCCVDRPVPSQVVTLRTIAPRGDRASGLMSIATKVVIQMNAKLMGSPWMINLPLRGLMTVGFDVCHSAKDKNKSYGALVATMDLTSTTRYYSTVTQHLKGQELSNEITMNITYALKAYRDEHGALPRSILFYRDGVGDGQLHQVFNTEVHHLKKKLDEIYVSAGIQTGCSMAFIIVSKRINTRYFVNKQNPVPGTVVDDVITLPERYDFFLVSQSVRQGTVSPTSYNVILDTMGFPADKIQILTYKMTHLYYNWSGTLRVPAVCQYAHKLAFLVAESIHLGVNCSKAPLALEEAFEYCKGGYNNQEKYNIDNSGSTPSLQLGDVDLKGKTVEMTKRYLL</sequence>
<organism evidence="5 6">
    <name type="scientific">Glossina morsitans morsitans</name>
    <name type="common">Savannah tsetse fly</name>
    <dbReference type="NCBI Taxonomy" id="37546"/>
    <lineage>
        <taxon>Eukaryota</taxon>
        <taxon>Metazoa</taxon>
        <taxon>Ecdysozoa</taxon>
        <taxon>Arthropoda</taxon>
        <taxon>Hexapoda</taxon>
        <taxon>Insecta</taxon>
        <taxon>Pterygota</taxon>
        <taxon>Neoptera</taxon>
        <taxon>Endopterygota</taxon>
        <taxon>Diptera</taxon>
        <taxon>Brachycera</taxon>
        <taxon>Muscomorpha</taxon>
        <taxon>Hippoboscoidea</taxon>
        <taxon>Glossinidae</taxon>
        <taxon>Glossina</taxon>
    </lineage>
</organism>
<dbReference type="CDD" id="cd02845">
    <property type="entry name" value="PAZ_piwi_like"/>
    <property type="match status" value="1"/>
</dbReference>
<dbReference type="InterPro" id="IPR003165">
    <property type="entry name" value="Piwi"/>
</dbReference>
<name>A0ABK9MIN9_GLOMM</name>
<dbReference type="CDD" id="cd04658">
    <property type="entry name" value="Piwi_piwi-like_Euk"/>
    <property type="match status" value="1"/>
</dbReference>
<evidence type="ECO:0000256" key="2">
    <source>
        <dbReference type="SAM" id="MobiDB-lite"/>
    </source>
</evidence>
<feature type="compositionally biased region" description="Low complexity" evidence="2">
    <location>
        <begin position="1"/>
        <end position="25"/>
    </location>
</feature>
<dbReference type="SMART" id="SM00949">
    <property type="entry name" value="PAZ"/>
    <property type="match status" value="1"/>
</dbReference>
<dbReference type="Pfam" id="PF02170">
    <property type="entry name" value="PAZ"/>
    <property type="match status" value="1"/>
</dbReference>
<evidence type="ECO:0000256" key="1">
    <source>
        <dbReference type="RuleBase" id="RU361178"/>
    </source>
</evidence>
<accession>A0ABK9MIN9</accession>
<dbReference type="PROSITE" id="PS50822">
    <property type="entry name" value="PIWI"/>
    <property type="match status" value="1"/>
</dbReference>
<evidence type="ECO:0000259" key="4">
    <source>
        <dbReference type="PROSITE" id="PS50822"/>
    </source>
</evidence>
<evidence type="ECO:0008006" key="7">
    <source>
        <dbReference type="Google" id="ProtNLM"/>
    </source>
</evidence>
<dbReference type="InterPro" id="IPR036085">
    <property type="entry name" value="PAZ_dom_sf"/>
</dbReference>
<dbReference type="InterPro" id="IPR003100">
    <property type="entry name" value="PAZ_dom"/>
</dbReference>
<dbReference type="Pfam" id="PF02171">
    <property type="entry name" value="Piwi"/>
    <property type="match status" value="1"/>
</dbReference>
<evidence type="ECO:0000313" key="5">
    <source>
        <dbReference type="EnsemblMetazoa" id="GMOY001425.P1712"/>
    </source>
</evidence>
<reference evidence="5" key="1">
    <citation type="submission" date="2025-05" db="UniProtKB">
        <authorList>
            <consortium name="EnsemblMetazoa"/>
        </authorList>
    </citation>
    <scope>IDENTIFICATION</scope>
    <source>
        <strain evidence="5">Yale</strain>
    </source>
</reference>
<dbReference type="SUPFAM" id="SSF53098">
    <property type="entry name" value="Ribonuclease H-like"/>
    <property type="match status" value="1"/>
</dbReference>
<dbReference type="Pfam" id="PF23278">
    <property type="entry name" value="Piwi_N"/>
    <property type="match status" value="1"/>
</dbReference>
<evidence type="ECO:0000313" key="6">
    <source>
        <dbReference type="Proteomes" id="UP000092444"/>
    </source>
</evidence>
<proteinExistence type="inferred from homology"/>
<dbReference type="EnsemblMetazoa" id="GMOY001425.R1712">
    <property type="protein sequence ID" value="GMOY001425.P1712"/>
    <property type="gene ID" value="GMOY001425"/>
</dbReference>
<feature type="compositionally biased region" description="Low complexity" evidence="2">
    <location>
        <begin position="32"/>
        <end position="42"/>
    </location>
</feature>
<dbReference type="Proteomes" id="UP000092444">
    <property type="component" value="Unassembled WGS sequence"/>
</dbReference>
<dbReference type="Gene3D" id="2.170.260.10">
    <property type="entry name" value="paz domain"/>
    <property type="match status" value="1"/>
</dbReference>
<feature type="compositionally biased region" description="Polar residues" evidence="2">
    <location>
        <begin position="63"/>
        <end position="80"/>
    </location>
</feature>
<dbReference type="PROSITE" id="PS50821">
    <property type="entry name" value="PAZ"/>
    <property type="match status" value="1"/>
</dbReference>
<dbReference type="Gene3D" id="3.30.420.10">
    <property type="entry name" value="Ribonuclease H-like superfamily/Ribonuclease H"/>
    <property type="match status" value="1"/>
</dbReference>
<dbReference type="PANTHER" id="PTHR22891">
    <property type="entry name" value="EUKARYOTIC TRANSLATION INITIATION FACTOR 2C"/>
    <property type="match status" value="1"/>
</dbReference>
<protein>
    <recommendedName>
        <fullName evidence="7">Aubergine</fullName>
    </recommendedName>
</protein>
<keyword evidence="6" id="KW-1185">Reference proteome</keyword>
<dbReference type="SUPFAM" id="SSF101690">
    <property type="entry name" value="PAZ domain"/>
    <property type="match status" value="1"/>
</dbReference>
<dbReference type="InterPro" id="IPR036397">
    <property type="entry name" value="RNaseH_sf"/>
</dbReference>
<dbReference type="EMBL" id="CCAG010017495">
    <property type="status" value="NOT_ANNOTATED_CDS"/>
    <property type="molecule type" value="Genomic_DNA"/>
</dbReference>
<feature type="domain" description="PAZ" evidence="3">
    <location>
        <begin position="301"/>
        <end position="410"/>
    </location>
</feature>
<dbReference type="Gene3D" id="3.40.50.2300">
    <property type="match status" value="1"/>
</dbReference>
<evidence type="ECO:0000259" key="3">
    <source>
        <dbReference type="PROSITE" id="PS50821"/>
    </source>
</evidence>
<dbReference type="SMART" id="SM00950">
    <property type="entry name" value="Piwi"/>
    <property type="match status" value="1"/>
</dbReference>
<dbReference type="InterPro" id="IPR012337">
    <property type="entry name" value="RNaseH-like_sf"/>
</dbReference>
<comment type="similarity">
    <text evidence="1">Belongs to the argonaute family.</text>
</comment>
<feature type="region of interest" description="Disordered" evidence="2">
    <location>
        <begin position="1"/>
        <end position="81"/>
    </location>
</feature>
<feature type="domain" description="Piwi" evidence="4">
    <location>
        <begin position="574"/>
        <end position="871"/>
    </location>
</feature>